<feature type="region of interest" description="Disordered" evidence="1">
    <location>
        <begin position="1"/>
        <end position="33"/>
    </location>
</feature>
<sequence length="222" mass="23237">MTEQIPAVESSTATPTTPADATPSDQTSMAAQSEIDEGAPGASLYKRLVHVRKVVYAFSPCLKLRAGACTFTRPAKIVPPVVPYALPPPPANHIVVNDKNMVILNAPAVQPQREVIQINMPSQPAPQPPVYVPAPQPAVTPFVVTQPAPVIVTQPAPVIVTVTHMATPPVQTEIPVIETIDMPTSTVIVMVPTYQATQEAVPCAGTACVPAAPCEGSCVSTN</sequence>
<name>A0A433P6G2_9FUNG</name>
<organism evidence="2 3">
    <name type="scientific">Jimgerdemannia flammicorona</name>
    <dbReference type="NCBI Taxonomy" id="994334"/>
    <lineage>
        <taxon>Eukaryota</taxon>
        <taxon>Fungi</taxon>
        <taxon>Fungi incertae sedis</taxon>
        <taxon>Mucoromycota</taxon>
        <taxon>Mucoromycotina</taxon>
        <taxon>Endogonomycetes</taxon>
        <taxon>Endogonales</taxon>
        <taxon>Endogonaceae</taxon>
        <taxon>Jimgerdemannia</taxon>
    </lineage>
</organism>
<feature type="compositionally biased region" description="Low complexity" evidence="1">
    <location>
        <begin position="10"/>
        <end position="25"/>
    </location>
</feature>
<proteinExistence type="predicted"/>
<gene>
    <name evidence="2" type="ORF">BC938DRAFT_478137</name>
</gene>
<evidence type="ECO:0000313" key="3">
    <source>
        <dbReference type="Proteomes" id="UP000274822"/>
    </source>
</evidence>
<dbReference type="AlphaFoldDB" id="A0A433P6G2"/>
<dbReference type="EMBL" id="RBNJ01031095">
    <property type="protein sequence ID" value="RUS13082.1"/>
    <property type="molecule type" value="Genomic_DNA"/>
</dbReference>
<keyword evidence="3" id="KW-1185">Reference proteome</keyword>
<reference evidence="2 3" key="1">
    <citation type="journal article" date="2018" name="New Phytol.">
        <title>Phylogenomics of Endogonaceae and evolution of mycorrhizas within Mucoromycota.</title>
        <authorList>
            <person name="Chang Y."/>
            <person name="Desiro A."/>
            <person name="Na H."/>
            <person name="Sandor L."/>
            <person name="Lipzen A."/>
            <person name="Clum A."/>
            <person name="Barry K."/>
            <person name="Grigoriev I.V."/>
            <person name="Martin F.M."/>
            <person name="Stajich J.E."/>
            <person name="Smith M.E."/>
            <person name="Bonito G."/>
            <person name="Spatafora J.W."/>
        </authorList>
    </citation>
    <scope>NUCLEOTIDE SEQUENCE [LARGE SCALE GENOMIC DNA]</scope>
    <source>
        <strain evidence="2 3">AD002</strain>
    </source>
</reference>
<protein>
    <submittedName>
        <fullName evidence="2">Uncharacterized protein</fullName>
    </submittedName>
</protein>
<evidence type="ECO:0000313" key="2">
    <source>
        <dbReference type="EMBL" id="RUS13082.1"/>
    </source>
</evidence>
<comment type="caution">
    <text evidence="2">The sequence shown here is derived from an EMBL/GenBank/DDBJ whole genome shotgun (WGS) entry which is preliminary data.</text>
</comment>
<evidence type="ECO:0000256" key="1">
    <source>
        <dbReference type="SAM" id="MobiDB-lite"/>
    </source>
</evidence>
<accession>A0A433P6G2</accession>
<dbReference type="Proteomes" id="UP000274822">
    <property type="component" value="Unassembled WGS sequence"/>
</dbReference>